<dbReference type="OrthoDB" id="8116504at2"/>
<dbReference type="Proteomes" id="UP000295727">
    <property type="component" value="Plasmid unnamed1"/>
</dbReference>
<dbReference type="AlphaFoldDB" id="A0A4P7DBA1"/>
<gene>
    <name evidence="1" type="ORF">E1956_44675</name>
</gene>
<reference evidence="1 2" key="1">
    <citation type="submission" date="2019-03" db="EMBL/GenBank/DDBJ databases">
        <title>Paraburkholderia sp. 7MH5, isolated from subtropical forest soil.</title>
        <authorList>
            <person name="Gao Z.-H."/>
            <person name="Qiu L.-H."/>
        </authorList>
    </citation>
    <scope>NUCLEOTIDE SEQUENCE [LARGE SCALE GENOMIC DNA]</scope>
    <source>
        <strain evidence="1 2">7MH5</strain>
        <plasmid evidence="1 2">unnamed1</plasmid>
    </source>
</reference>
<dbReference type="EMBL" id="CP038152">
    <property type="protein sequence ID" value="QBR04224.1"/>
    <property type="molecule type" value="Genomic_DNA"/>
</dbReference>
<organism evidence="1 2">
    <name type="scientific">Paraburkholderia pallida</name>
    <dbReference type="NCBI Taxonomy" id="2547399"/>
    <lineage>
        <taxon>Bacteria</taxon>
        <taxon>Pseudomonadati</taxon>
        <taxon>Pseudomonadota</taxon>
        <taxon>Betaproteobacteria</taxon>
        <taxon>Burkholderiales</taxon>
        <taxon>Burkholderiaceae</taxon>
        <taxon>Paraburkholderia</taxon>
    </lineage>
</organism>
<accession>A0A4P7DBA1</accession>
<geneLocation type="plasmid" evidence="1 2">
    <name>unnamed1</name>
</geneLocation>
<keyword evidence="1" id="KW-0614">Plasmid</keyword>
<dbReference type="KEGG" id="ppai:E1956_44675"/>
<keyword evidence="2" id="KW-1185">Reference proteome</keyword>
<name>A0A4P7DBA1_9BURK</name>
<proteinExistence type="predicted"/>
<evidence type="ECO:0000313" key="2">
    <source>
        <dbReference type="Proteomes" id="UP000295727"/>
    </source>
</evidence>
<evidence type="ECO:0000313" key="1">
    <source>
        <dbReference type="EMBL" id="QBR04224.1"/>
    </source>
</evidence>
<protein>
    <submittedName>
        <fullName evidence="1">Uncharacterized protein</fullName>
    </submittedName>
</protein>
<sequence length="137" mass="14790">MSSTPSWTAHAGAAYLAPSGPGNHSHLFVILNDPMPFPSMGAQGCVCVVGFSSVPSSSTTYDTTCVFQASDHPFIVHASFAYYRYAQALFAGDVEKNIASGIWTPKPPDFDANQVKRLKDGLFASQHTSRYLKSLKI</sequence>